<dbReference type="SUPFAM" id="SSF103473">
    <property type="entry name" value="MFS general substrate transporter"/>
    <property type="match status" value="1"/>
</dbReference>
<feature type="domain" description="Major facilitator superfamily (MFS) profile" evidence="7">
    <location>
        <begin position="1"/>
        <end position="239"/>
    </location>
</feature>
<keyword evidence="5 6" id="KW-0472">Membrane</keyword>
<protein>
    <recommendedName>
        <fullName evidence="7">Major facilitator superfamily (MFS) profile domain-containing protein</fullName>
    </recommendedName>
</protein>
<organism evidence="8 9">
    <name type="scientific">Penicillium argentinense</name>
    <dbReference type="NCBI Taxonomy" id="1131581"/>
    <lineage>
        <taxon>Eukaryota</taxon>
        <taxon>Fungi</taxon>
        <taxon>Dikarya</taxon>
        <taxon>Ascomycota</taxon>
        <taxon>Pezizomycotina</taxon>
        <taxon>Eurotiomycetes</taxon>
        <taxon>Eurotiomycetidae</taxon>
        <taxon>Eurotiales</taxon>
        <taxon>Aspergillaceae</taxon>
        <taxon>Penicillium</taxon>
    </lineage>
</organism>
<dbReference type="PANTHER" id="PTHR48022:SF38">
    <property type="entry name" value="MAJOR FACILITATOR SUPERFAMILY (MFS) PROFILE DOMAIN-CONTAINING PROTEIN-RELATED"/>
    <property type="match status" value="1"/>
</dbReference>
<feature type="transmembrane region" description="Helical" evidence="6">
    <location>
        <begin position="216"/>
        <end position="234"/>
    </location>
</feature>
<evidence type="ECO:0000256" key="3">
    <source>
        <dbReference type="ARBA" id="ARBA00022692"/>
    </source>
</evidence>
<dbReference type="EMBL" id="JAPQKI010000003">
    <property type="protein sequence ID" value="KAJ5109985.1"/>
    <property type="molecule type" value="Genomic_DNA"/>
</dbReference>
<gene>
    <name evidence="8" type="ORF">N7532_002630</name>
</gene>
<feature type="transmembrane region" description="Helical" evidence="6">
    <location>
        <begin position="89"/>
        <end position="110"/>
    </location>
</feature>
<dbReference type="GO" id="GO:0016020">
    <property type="term" value="C:membrane"/>
    <property type="evidence" value="ECO:0007669"/>
    <property type="project" value="UniProtKB-SubCell"/>
</dbReference>
<evidence type="ECO:0000256" key="5">
    <source>
        <dbReference type="ARBA" id="ARBA00023136"/>
    </source>
</evidence>
<dbReference type="GO" id="GO:0005351">
    <property type="term" value="F:carbohydrate:proton symporter activity"/>
    <property type="evidence" value="ECO:0007669"/>
    <property type="project" value="TreeGrafter"/>
</dbReference>
<keyword evidence="4 6" id="KW-1133">Transmembrane helix</keyword>
<evidence type="ECO:0000256" key="6">
    <source>
        <dbReference type="SAM" id="Phobius"/>
    </source>
</evidence>
<feature type="transmembrane region" description="Helical" evidence="6">
    <location>
        <begin position="57"/>
        <end position="77"/>
    </location>
</feature>
<keyword evidence="9" id="KW-1185">Reference proteome</keyword>
<dbReference type="PROSITE" id="PS50850">
    <property type="entry name" value="MFS"/>
    <property type="match status" value="1"/>
</dbReference>
<accession>A0A9W9G1N7</accession>
<reference evidence="8" key="1">
    <citation type="submission" date="2022-11" db="EMBL/GenBank/DDBJ databases">
        <authorList>
            <person name="Petersen C."/>
        </authorList>
    </citation>
    <scope>NUCLEOTIDE SEQUENCE</scope>
    <source>
        <strain evidence="8">IBT 30761</strain>
    </source>
</reference>
<dbReference type="Gene3D" id="1.20.1250.20">
    <property type="entry name" value="MFS general substrate transporter like domains"/>
    <property type="match status" value="1"/>
</dbReference>
<dbReference type="InterPro" id="IPR005828">
    <property type="entry name" value="MFS_sugar_transport-like"/>
</dbReference>
<feature type="transmembrane region" description="Helical" evidence="6">
    <location>
        <begin position="32"/>
        <end position="51"/>
    </location>
</feature>
<dbReference type="PANTHER" id="PTHR48022">
    <property type="entry name" value="PLASTIDIC GLUCOSE TRANSPORTER 4"/>
    <property type="match status" value="1"/>
</dbReference>
<evidence type="ECO:0000256" key="4">
    <source>
        <dbReference type="ARBA" id="ARBA00022989"/>
    </source>
</evidence>
<dbReference type="InterPro" id="IPR020846">
    <property type="entry name" value="MFS_dom"/>
</dbReference>
<name>A0A9W9G1N7_9EURO</name>
<evidence type="ECO:0000313" key="8">
    <source>
        <dbReference type="EMBL" id="KAJ5109985.1"/>
    </source>
</evidence>
<dbReference type="RefSeq" id="XP_056478096.1">
    <property type="nucleotide sequence ID" value="XM_056615124.1"/>
</dbReference>
<comment type="similarity">
    <text evidence="2">Belongs to the major facilitator superfamily. Sugar transporter (TC 2.A.1.1) family.</text>
</comment>
<dbReference type="InterPro" id="IPR036259">
    <property type="entry name" value="MFS_trans_sf"/>
</dbReference>
<dbReference type="Pfam" id="PF00083">
    <property type="entry name" value="Sugar_tr"/>
    <property type="match status" value="1"/>
</dbReference>
<keyword evidence="3 6" id="KW-0812">Transmembrane</keyword>
<comment type="subcellular location">
    <subcellularLocation>
        <location evidence="1">Membrane</location>
        <topology evidence="1">Multi-pass membrane protein</topology>
    </subcellularLocation>
</comment>
<dbReference type="OrthoDB" id="6612291at2759"/>
<sequence>MIAALNGVDLAGAMLGCGFHVWSSEKFGRKRTMIIGSTILVVDGALCFGAIDLAMFIVGRGIAVMGSGILACVVPMYQAEVSTPETRGVMVSVTGIAYALGYGLAGWLGYACSFMSGSSKYAQYAWRFPLAFQCVFPLVFLLGQKFVPFSPRWLLSQGRRDEAFHVVSSLHKTKADPDNRSAHEEFFLIEKQYELDASHADQSFELFRTAPNRKRALMGLGVGNSISLLLNAVWTSVTM</sequence>
<dbReference type="InterPro" id="IPR050360">
    <property type="entry name" value="MFS_Sugar_Transporters"/>
</dbReference>
<dbReference type="AlphaFoldDB" id="A0A9W9G1N7"/>
<evidence type="ECO:0000313" key="9">
    <source>
        <dbReference type="Proteomes" id="UP001149074"/>
    </source>
</evidence>
<proteinExistence type="inferred from homology"/>
<dbReference type="GeneID" id="81354103"/>
<evidence type="ECO:0000256" key="2">
    <source>
        <dbReference type="ARBA" id="ARBA00010992"/>
    </source>
</evidence>
<dbReference type="Proteomes" id="UP001149074">
    <property type="component" value="Unassembled WGS sequence"/>
</dbReference>
<comment type="caution">
    <text evidence="8">The sequence shown here is derived from an EMBL/GenBank/DDBJ whole genome shotgun (WGS) entry which is preliminary data.</text>
</comment>
<evidence type="ECO:0000259" key="7">
    <source>
        <dbReference type="PROSITE" id="PS50850"/>
    </source>
</evidence>
<evidence type="ECO:0000256" key="1">
    <source>
        <dbReference type="ARBA" id="ARBA00004141"/>
    </source>
</evidence>
<reference evidence="8" key="2">
    <citation type="journal article" date="2023" name="IMA Fungus">
        <title>Comparative genomic study of the Penicillium genus elucidates a diverse pangenome and 15 lateral gene transfer events.</title>
        <authorList>
            <person name="Petersen C."/>
            <person name="Sorensen T."/>
            <person name="Nielsen M.R."/>
            <person name="Sondergaard T.E."/>
            <person name="Sorensen J.L."/>
            <person name="Fitzpatrick D.A."/>
            <person name="Frisvad J.C."/>
            <person name="Nielsen K.L."/>
        </authorList>
    </citation>
    <scope>NUCLEOTIDE SEQUENCE</scope>
    <source>
        <strain evidence="8">IBT 30761</strain>
    </source>
</reference>